<name>A0AAD1S6U2_PELCU</name>
<sequence>RSSTTRGPTALPPSLVAQTPQLKWRRTEGGYALSTILRGAKRPPGTSWSDVYYGRQQATTTAIKQKKKANHLQPPLVRPRHQLTTNRHLDCKKLTGGTVNAETHMTFKRQRYFTLLPALSHKAKVSPPSRKAQQADNIHKATSEWAQQCSTTHWMIQRPHYYSYRSNRWNMNMTATLNTS</sequence>
<dbReference type="AlphaFoldDB" id="A0AAD1S6U2"/>
<reference evidence="1" key="1">
    <citation type="submission" date="2022-03" db="EMBL/GenBank/DDBJ databases">
        <authorList>
            <person name="Alioto T."/>
            <person name="Alioto T."/>
            <person name="Gomez Garrido J."/>
        </authorList>
    </citation>
    <scope>NUCLEOTIDE SEQUENCE</scope>
</reference>
<dbReference type="EMBL" id="OW240916">
    <property type="protein sequence ID" value="CAH2292574.1"/>
    <property type="molecule type" value="Genomic_DNA"/>
</dbReference>
<organism evidence="1 2">
    <name type="scientific">Pelobates cultripes</name>
    <name type="common">Western spadefoot toad</name>
    <dbReference type="NCBI Taxonomy" id="61616"/>
    <lineage>
        <taxon>Eukaryota</taxon>
        <taxon>Metazoa</taxon>
        <taxon>Chordata</taxon>
        <taxon>Craniata</taxon>
        <taxon>Vertebrata</taxon>
        <taxon>Euteleostomi</taxon>
        <taxon>Amphibia</taxon>
        <taxon>Batrachia</taxon>
        <taxon>Anura</taxon>
        <taxon>Pelobatoidea</taxon>
        <taxon>Pelobatidae</taxon>
        <taxon>Pelobates</taxon>
    </lineage>
</organism>
<accession>A0AAD1S6U2</accession>
<keyword evidence="2" id="KW-1185">Reference proteome</keyword>
<proteinExistence type="predicted"/>
<feature type="non-terminal residue" evidence="1">
    <location>
        <position position="180"/>
    </location>
</feature>
<evidence type="ECO:0000313" key="1">
    <source>
        <dbReference type="EMBL" id="CAH2292574.1"/>
    </source>
</evidence>
<dbReference type="Proteomes" id="UP001295444">
    <property type="component" value="Chromosome 05"/>
</dbReference>
<feature type="non-terminal residue" evidence="1">
    <location>
        <position position="1"/>
    </location>
</feature>
<protein>
    <submittedName>
        <fullName evidence="1">Uncharacterized protein</fullName>
    </submittedName>
</protein>
<gene>
    <name evidence="1" type="ORF">PECUL_23A042692</name>
</gene>
<evidence type="ECO:0000313" key="2">
    <source>
        <dbReference type="Proteomes" id="UP001295444"/>
    </source>
</evidence>